<dbReference type="EMBL" id="BPLR01019428">
    <property type="protein sequence ID" value="GIX67731.1"/>
    <property type="molecule type" value="Genomic_DNA"/>
</dbReference>
<evidence type="ECO:0000313" key="1">
    <source>
        <dbReference type="EMBL" id="GIX67731.1"/>
    </source>
</evidence>
<organism evidence="1 2">
    <name type="scientific">Caerostris extrusa</name>
    <name type="common">Bark spider</name>
    <name type="synonym">Caerostris bankana</name>
    <dbReference type="NCBI Taxonomy" id="172846"/>
    <lineage>
        <taxon>Eukaryota</taxon>
        <taxon>Metazoa</taxon>
        <taxon>Ecdysozoa</taxon>
        <taxon>Arthropoda</taxon>
        <taxon>Chelicerata</taxon>
        <taxon>Arachnida</taxon>
        <taxon>Araneae</taxon>
        <taxon>Araneomorphae</taxon>
        <taxon>Entelegynae</taxon>
        <taxon>Araneoidea</taxon>
        <taxon>Araneidae</taxon>
        <taxon>Caerostris</taxon>
    </lineage>
</organism>
<accession>A0AAV4M6N8</accession>
<proteinExistence type="predicted"/>
<gene>
    <name evidence="1" type="ORF">CEXT_298341</name>
</gene>
<dbReference type="AlphaFoldDB" id="A0AAV4M6N8"/>
<reference evidence="1 2" key="1">
    <citation type="submission" date="2021-06" db="EMBL/GenBank/DDBJ databases">
        <title>Caerostris extrusa draft genome.</title>
        <authorList>
            <person name="Kono N."/>
            <person name="Arakawa K."/>
        </authorList>
    </citation>
    <scope>NUCLEOTIDE SEQUENCE [LARGE SCALE GENOMIC DNA]</scope>
</reference>
<sequence length="93" mass="10377">MRKGKEKIVNSKKEFLLSDHCTSTYSSAAKALLRCISVDSVADKKTFSSLDILVPRQETSLSRVSCEEPQSFESKCYLPVGFSKKSFESTAFL</sequence>
<keyword evidence="2" id="KW-1185">Reference proteome</keyword>
<dbReference type="Proteomes" id="UP001054945">
    <property type="component" value="Unassembled WGS sequence"/>
</dbReference>
<comment type="caution">
    <text evidence="1">The sequence shown here is derived from an EMBL/GenBank/DDBJ whole genome shotgun (WGS) entry which is preliminary data.</text>
</comment>
<protein>
    <submittedName>
        <fullName evidence="1">Uncharacterized protein</fullName>
    </submittedName>
</protein>
<name>A0AAV4M6N8_CAEEX</name>
<evidence type="ECO:0000313" key="2">
    <source>
        <dbReference type="Proteomes" id="UP001054945"/>
    </source>
</evidence>